<dbReference type="RefSeq" id="WP_136643681.1">
    <property type="nucleotide sequence ID" value="NZ_QYRT01000061.1"/>
</dbReference>
<dbReference type="Pfam" id="PF01740">
    <property type="entry name" value="STAS"/>
    <property type="match status" value="1"/>
</dbReference>
<feature type="transmembrane region" description="Helical" evidence="5">
    <location>
        <begin position="223"/>
        <end position="244"/>
    </location>
</feature>
<dbReference type="GO" id="GO:0016020">
    <property type="term" value="C:membrane"/>
    <property type="evidence" value="ECO:0007669"/>
    <property type="project" value="UniProtKB-SubCell"/>
</dbReference>
<keyword evidence="8" id="KW-1185">Reference proteome</keyword>
<dbReference type="InterPro" id="IPR036513">
    <property type="entry name" value="STAS_dom_sf"/>
</dbReference>
<evidence type="ECO:0000256" key="1">
    <source>
        <dbReference type="ARBA" id="ARBA00004141"/>
    </source>
</evidence>
<evidence type="ECO:0000259" key="6">
    <source>
        <dbReference type="PROSITE" id="PS50801"/>
    </source>
</evidence>
<evidence type="ECO:0000256" key="3">
    <source>
        <dbReference type="ARBA" id="ARBA00022989"/>
    </source>
</evidence>
<feature type="transmembrane region" description="Helical" evidence="5">
    <location>
        <begin position="29"/>
        <end position="50"/>
    </location>
</feature>
<organism evidence="7 8">
    <name type="scientific">Subtercola vilae</name>
    <dbReference type="NCBI Taxonomy" id="2056433"/>
    <lineage>
        <taxon>Bacteria</taxon>
        <taxon>Bacillati</taxon>
        <taxon>Actinomycetota</taxon>
        <taxon>Actinomycetes</taxon>
        <taxon>Micrococcales</taxon>
        <taxon>Microbacteriaceae</taxon>
        <taxon>Subtercola</taxon>
    </lineage>
</organism>
<evidence type="ECO:0000313" key="7">
    <source>
        <dbReference type="EMBL" id="TIH29500.1"/>
    </source>
</evidence>
<evidence type="ECO:0000256" key="4">
    <source>
        <dbReference type="ARBA" id="ARBA00023136"/>
    </source>
</evidence>
<name>A0A4T2BFA7_9MICO</name>
<feature type="transmembrane region" description="Helical" evidence="5">
    <location>
        <begin position="183"/>
        <end position="203"/>
    </location>
</feature>
<accession>A0A4T2BFA7</accession>
<evidence type="ECO:0000256" key="5">
    <source>
        <dbReference type="SAM" id="Phobius"/>
    </source>
</evidence>
<dbReference type="Proteomes" id="UP000306192">
    <property type="component" value="Unassembled WGS sequence"/>
</dbReference>
<dbReference type="InterPro" id="IPR002645">
    <property type="entry name" value="STAS_dom"/>
</dbReference>
<dbReference type="InterPro" id="IPR011547">
    <property type="entry name" value="SLC26A/SulP_dom"/>
</dbReference>
<comment type="caution">
    <text evidence="7">The sequence shown here is derived from an EMBL/GenBank/DDBJ whole genome shotgun (WGS) entry which is preliminary data.</text>
</comment>
<dbReference type="PROSITE" id="PS50801">
    <property type="entry name" value="STAS"/>
    <property type="match status" value="1"/>
</dbReference>
<dbReference type="AlphaFoldDB" id="A0A4T2BFA7"/>
<dbReference type="PANTHER" id="PTHR43310">
    <property type="entry name" value="SULFATE TRANSPORTER YBAR-RELATED"/>
    <property type="match status" value="1"/>
</dbReference>
<dbReference type="CDD" id="cd07042">
    <property type="entry name" value="STAS_SulP_like_sulfate_transporter"/>
    <property type="match status" value="1"/>
</dbReference>
<feature type="transmembrane region" description="Helical" evidence="5">
    <location>
        <begin position="152"/>
        <end position="171"/>
    </location>
</feature>
<dbReference type="PANTHER" id="PTHR43310:SF1">
    <property type="entry name" value="SULFATE TRANSPORTER YBAR-RELATED"/>
    <property type="match status" value="1"/>
</dbReference>
<reference evidence="7 8" key="1">
    <citation type="journal article" date="2019" name="Microorganisms">
        <title>Systematic Affiliation and Genome Analysis of Subtercola vilae DB165(T) with Particular Emphasis on Cold Adaptation of an Isolate from a High-Altitude Cold Volcano Lake.</title>
        <authorList>
            <person name="Villalobos A.S."/>
            <person name="Wiese J."/>
            <person name="Imhoff J.F."/>
            <person name="Dorador C."/>
            <person name="Keller A."/>
            <person name="Hentschel U."/>
        </authorList>
    </citation>
    <scope>NUCLEOTIDE SEQUENCE [LARGE SCALE GENOMIC DNA]</scope>
    <source>
        <strain evidence="7 8">DB165</strain>
    </source>
</reference>
<keyword evidence="2 5" id="KW-0812">Transmembrane</keyword>
<feature type="transmembrane region" description="Helical" evidence="5">
    <location>
        <begin position="126"/>
        <end position="146"/>
    </location>
</feature>
<gene>
    <name evidence="7" type="ORF">D4765_17915</name>
</gene>
<dbReference type="Gene3D" id="3.30.750.24">
    <property type="entry name" value="STAS domain"/>
    <property type="match status" value="1"/>
</dbReference>
<dbReference type="Pfam" id="PF00916">
    <property type="entry name" value="Sulfate_transp"/>
    <property type="match status" value="2"/>
</dbReference>
<comment type="subcellular location">
    <subcellularLocation>
        <location evidence="1">Membrane</location>
        <topology evidence="1">Multi-pass membrane protein</topology>
    </subcellularLocation>
</comment>
<dbReference type="EMBL" id="QYRT01000061">
    <property type="protein sequence ID" value="TIH29500.1"/>
    <property type="molecule type" value="Genomic_DNA"/>
</dbReference>
<keyword evidence="3 5" id="KW-1133">Transmembrane helix</keyword>
<sequence length="502" mass="53108">MKTATPGRYRPDPSVLTALKFPRLLTREVLAGLVVAMALIPEAISFSIIAGVDPRVGLFSSFVMAVSISFLGGRPAMITGATGAIALVIAPVARDYGMDYFLATVILAGVLQVILGMIGVARLMRFIPRSVMVGFVNALAILILIAQLPQLIAVPWLVYPLVAAGILVMVFMPKLTKVVPAPLVAIVLITVATVVFAFNVPNVGGEGELPRALPALFIPNVPITWETLTIIGPFAGAMAMVGLLESLMTAKLVDEITDTHSRKTREAWGQGVSNMLSGLFGGMGGCAMIGQTMINVKASGARTRISTFLAGVFLLVLVVGLGNIVAVIPMAALVAVMIMVAVATFDWHSIRISTLKTMPLGETAVMVATVAVVVATDNLAIGVIVGVIAAMVVFARRVAHFATVTRDVRLDEPVPTAYYTVDGELFFASSNDLTTQFEYADDPDRVVIDMSQSHIWDASTVAALDGIATKYEHHGKRVVLEGLNEASVRIHTKLAGRVGAGH</sequence>
<evidence type="ECO:0000256" key="2">
    <source>
        <dbReference type="ARBA" id="ARBA00022692"/>
    </source>
</evidence>
<proteinExistence type="predicted"/>
<keyword evidence="4 5" id="KW-0472">Membrane</keyword>
<protein>
    <submittedName>
        <fullName evidence="7">SulP family inorganic anion transporter</fullName>
    </submittedName>
</protein>
<dbReference type="InterPro" id="IPR052706">
    <property type="entry name" value="Membrane-Transporter-like"/>
</dbReference>
<feature type="transmembrane region" description="Helical" evidence="5">
    <location>
        <begin position="312"/>
        <end position="345"/>
    </location>
</feature>
<feature type="transmembrane region" description="Helical" evidence="5">
    <location>
        <begin position="100"/>
        <end position="119"/>
    </location>
</feature>
<feature type="domain" description="STAS" evidence="6">
    <location>
        <begin position="419"/>
        <end position="502"/>
    </location>
</feature>
<feature type="transmembrane region" description="Helical" evidence="5">
    <location>
        <begin position="365"/>
        <end position="394"/>
    </location>
</feature>
<dbReference type="OrthoDB" id="9771198at2"/>
<dbReference type="SUPFAM" id="SSF52091">
    <property type="entry name" value="SpoIIaa-like"/>
    <property type="match status" value="1"/>
</dbReference>
<evidence type="ECO:0000313" key="8">
    <source>
        <dbReference type="Proteomes" id="UP000306192"/>
    </source>
</evidence>